<evidence type="ECO:0000313" key="12">
    <source>
        <dbReference type="Proteomes" id="UP000004699"/>
    </source>
</evidence>
<evidence type="ECO:0000256" key="5">
    <source>
        <dbReference type="ARBA" id="ARBA00018141"/>
    </source>
</evidence>
<keyword evidence="7" id="KW-0862">Zinc</keyword>
<evidence type="ECO:0000256" key="4">
    <source>
        <dbReference type="ARBA" id="ARBA00012982"/>
    </source>
</evidence>
<evidence type="ECO:0000256" key="9">
    <source>
        <dbReference type="ARBA" id="ARBA00031449"/>
    </source>
</evidence>
<dbReference type="Pfam" id="PF01242">
    <property type="entry name" value="PTPS"/>
    <property type="match status" value="1"/>
</dbReference>
<dbReference type="PANTHER" id="PTHR12589:SF7">
    <property type="entry name" value="6-PYRUVOYL TETRAHYDROBIOPTERIN SYNTHASE"/>
    <property type="match status" value="1"/>
</dbReference>
<evidence type="ECO:0000313" key="11">
    <source>
        <dbReference type="EMBL" id="EED34768.1"/>
    </source>
</evidence>
<evidence type="ECO:0000256" key="10">
    <source>
        <dbReference type="ARBA" id="ARBA00048807"/>
    </source>
</evidence>
<evidence type="ECO:0000256" key="8">
    <source>
        <dbReference type="ARBA" id="ARBA00023239"/>
    </source>
</evidence>
<dbReference type="AlphaFoldDB" id="B8KXT4"/>
<dbReference type="HOGENOM" id="CLU_111016_6_1_6"/>
<dbReference type="GO" id="GO:0046872">
    <property type="term" value="F:metal ion binding"/>
    <property type="evidence" value="ECO:0007669"/>
    <property type="project" value="UniProtKB-KW"/>
</dbReference>
<reference evidence="12" key="1">
    <citation type="journal article" date="2013" name="BMC Microbiol.">
        <title>Taxonomy and evolution of bacteriochlorophyll a-containing members of the OM60/NOR5 clade of marine gammaproteobacteria: description of Luminiphilus syltensis gen. nov., sp. nov., reclassification of Haliea rubra as Pseudohaliea rubra gen. nov., comb. nov., and emendation of Chromatocurvus halotolerans.</title>
        <authorList>
            <person name="Spring S."/>
            <person name="Riedel T."/>
            <person name="Sproer C."/>
            <person name="Yan S."/>
            <person name="Harder J."/>
            <person name="Fuchs B.M."/>
        </authorList>
    </citation>
    <scope>NUCLEOTIDE SEQUENCE [LARGE SCALE GENOMIC DNA]</scope>
    <source>
        <strain evidence="12">NOR51-B</strain>
    </source>
</reference>
<evidence type="ECO:0000256" key="3">
    <source>
        <dbReference type="ARBA" id="ARBA00008900"/>
    </source>
</evidence>
<dbReference type="GO" id="GO:0070497">
    <property type="term" value="F:6-carboxytetrahydropterin synthase activity"/>
    <property type="evidence" value="ECO:0007669"/>
    <property type="project" value="UniProtKB-EC"/>
</dbReference>
<keyword evidence="12" id="KW-1185">Reference proteome</keyword>
<evidence type="ECO:0000256" key="6">
    <source>
        <dbReference type="ARBA" id="ARBA00022723"/>
    </source>
</evidence>
<evidence type="ECO:0000256" key="1">
    <source>
        <dbReference type="ARBA" id="ARBA00001947"/>
    </source>
</evidence>
<evidence type="ECO:0000256" key="7">
    <source>
        <dbReference type="ARBA" id="ARBA00022833"/>
    </source>
</evidence>
<dbReference type="Proteomes" id="UP000004699">
    <property type="component" value="Unassembled WGS sequence"/>
</dbReference>
<comment type="cofactor">
    <cofactor evidence="1">
        <name>Zn(2+)</name>
        <dbReference type="ChEBI" id="CHEBI:29105"/>
    </cofactor>
</comment>
<dbReference type="Gene3D" id="3.30.479.10">
    <property type="entry name" value="6-pyruvoyl tetrahydropterin synthase/QueD"/>
    <property type="match status" value="1"/>
</dbReference>
<keyword evidence="6" id="KW-0479">Metal-binding</keyword>
<evidence type="ECO:0000256" key="2">
    <source>
        <dbReference type="ARBA" id="ARBA00005061"/>
    </source>
</evidence>
<proteinExistence type="inferred from homology"/>
<keyword evidence="8" id="KW-0456">Lyase</keyword>
<dbReference type="eggNOG" id="COG0720">
    <property type="taxonomic scope" value="Bacteria"/>
</dbReference>
<organism evidence="11 12">
    <name type="scientific">Luminiphilus syltensis NOR5-1B</name>
    <dbReference type="NCBI Taxonomy" id="565045"/>
    <lineage>
        <taxon>Bacteria</taxon>
        <taxon>Pseudomonadati</taxon>
        <taxon>Pseudomonadota</taxon>
        <taxon>Gammaproteobacteria</taxon>
        <taxon>Cellvibrionales</taxon>
        <taxon>Halieaceae</taxon>
        <taxon>Luminiphilus</taxon>
    </lineage>
</organism>
<protein>
    <recommendedName>
        <fullName evidence="5">6-carboxy-5,6,7,8-tetrahydropterin synthase</fullName>
        <ecNumber evidence="4">4.1.2.50</ecNumber>
    </recommendedName>
    <alternativeName>
        <fullName evidence="9">Queuosine biosynthesis protein QueD</fullName>
    </alternativeName>
</protein>
<comment type="catalytic activity">
    <reaction evidence="10">
        <text>7,8-dihydroneopterin 3'-triphosphate + H2O = 6-carboxy-5,6,7,8-tetrahydropterin + triphosphate + acetaldehyde + 2 H(+)</text>
        <dbReference type="Rhea" id="RHEA:27966"/>
        <dbReference type="ChEBI" id="CHEBI:15343"/>
        <dbReference type="ChEBI" id="CHEBI:15377"/>
        <dbReference type="ChEBI" id="CHEBI:15378"/>
        <dbReference type="ChEBI" id="CHEBI:18036"/>
        <dbReference type="ChEBI" id="CHEBI:58462"/>
        <dbReference type="ChEBI" id="CHEBI:61032"/>
        <dbReference type="EC" id="4.1.2.50"/>
    </reaction>
</comment>
<comment type="pathway">
    <text evidence="2">Purine metabolism; 7-cyano-7-deazaguanine biosynthesis.</text>
</comment>
<dbReference type="PIRSF" id="PIRSF006113">
    <property type="entry name" value="PTP_synth"/>
    <property type="match status" value="1"/>
</dbReference>
<dbReference type="SUPFAM" id="SSF55620">
    <property type="entry name" value="Tetrahydrobiopterin biosynthesis enzymes-like"/>
    <property type="match status" value="1"/>
</dbReference>
<dbReference type="UniPathway" id="UPA00391"/>
<dbReference type="EMBL" id="DS999411">
    <property type="protein sequence ID" value="EED34768.1"/>
    <property type="molecule type" value="Genomic_DNA"/>
</dbReference>
<dbReference type="InterPro" id="IPR038418">
    <property type="entry name" value="6-PTP_synth/QueD_sf"/>
</dbReference>
<dbReference type="EC" id="4.1.2.50" evidence="4"/>
<dbReference type="STRING" id="565045.NOR51B_707"/>
<comment type="similarity">
    <text evidence="3">Belongs to the PTPS family. QueD subfamily.</text>
</comment>
<accession>B8KXT4</accession>
<name>B8KXT4_9GAMM</name>
<sequence length="86" mass="9647">MTIDGEVDEHTGWLMDFAEIKAAVTPVIDRLDHYFLNEIPGLENPTSEVLAMWLWEEIAPRLEGLVQIEVKETCNAGCIYRGPGTS</sequence>
<gene>
    <name evidence="11" type="ORF">NOR51B_707</name>
</gene>
<dbReference type="PANTHER" id="PTHR12589">
    <property type="entry name" value="PYRUVOYL TETRAHYDROBIOPTERIN SYNTHASE"/>
    <property type="match status" value="1"/>
</dbReference>
<dbReference type="InterPro" id="IPR007115">
    <property type="entry name" value="6-PTP_synth/QueD"/>
</dbReference>